<reference evidence="6 7" key="1">
    <citation type="submission" date="2019-03" db="EMBL/GenBank/DDBJ databases">
        <title>Comparative insights into the high quality Complete genome sequence of highly metal resistant Cupriavidus metallidurans strain BS1 isolated from a gold-copper mine.</title>
        <authorList>
            <person name="Mazhar H.S."/>
            <person name="Rensing C."/>
        </authorList>
    </citation>
    <scope>NUCLEOTIDE SEQUENCE [LARGE SCALE GENOMIC DNA]</scope>
    <source>
        <strain evidence="6 7">BS1</strain>
    </source>
</reference>
<dbReference type="Proteomes" id="UP000253772">
    <property type="component" value="Chromosome c1"/>
</dbReference>
<dbReference type="Pfam" id="PF01810">
    <property type="entry name" value="LysE"/>
    <property type="match status" value="1"/>
</dbReference>
<evidence type="ECO:0000313" key="7">
    <source>
        <dbReference type="Proteomes" id="UP000253772"/>
    </source>
</evidence>
<keyword evidence="5" id="KW-0472">Membrane</keyword>
<accession>A0A2L0XB57</accession>
<dbReference type="AlphaFoldDB" id="A0A2L0XB57"/>
<keyword evidence="2" id="KW-1003">Cell membrane</keyword>
<keyword evidence="4" id="KW-1133">Transmembrane helix</keyword>
<dbReference type="GO" id="GO:0005886">
    <property type="term" value="C:plasma membrane"/>
    <property type="evidence" value="ECO:0007669"/>
    <property type="project" value="UniProtKB-SubCell"/>
</dbReference>
<dbReference type="EMBL" id="CP037900">
    <property type="protein sequence ID" value="QBP11354.1"/>
    <property type="molecule type" value="Genomic_DNA"/>
</dbReference>
<dbReference type="PANTHER" id="PTHR30086:SF20">
    <property type="entry name" value="ARGININE EXPORTER PROTEIN ARGO-RELATED"/>
    <property type="match status" value="1"/>
</dbReference>
<sequence length="212" mass="22449">MLPMDATTLFLYMIAVGAVVVTPGPTMLLALSNGATRGMRVAACGIAGAALADLILIGAVGCGLGAVLLASEQMFAVIKWIGAAYLLYLAWGLWRAPVQALTVSSGEASVNGWAAFLRALFVALSNPKTLLFTSAFVPQFIHPDKPVALQYTILAVVAAILDILMMMIYAFGGQHAMRTMSARAVRWVNRGCAGILAFLAVGLSLYRRSELR</sequence>
<organism evidence="6 7">
    <name type="scientific">Cupriavidus metallidurans</name>
    <dbReference type="NCBI Taxonomy" id="119219"/>
    <lineage>
        <taxon>Bacteria</taxon>
        <taxon>Pseudomonadati</taxon>
        <taxon>Pseudomonadota</taxon>
        <taxon>Betaproteobacteria</taxon>
        <taxon>Burkholderiales</taxon>
        <taxon>Burkholderiaceae</taxon>
        <taxon>Cupriavidus</taxon>
    </lineage>
</organism>
<comment type="subcellular location">
    <subcellularLocation>
        <location evidence="1">Cell membrane</location>
        <topology evidence="1">Multi-pass membrane protein</topology>
    </subcellularLocation>
</comment>
<gene>
    <name evidence="6" type="ORF">DDF84_017175</name>
</gene>
<dbReference type="PIRSF" id="PIRSF006324">
    <property type="entry name" value="LeuE"/>
    <property type="match status" value="1"/>
</dbReference>
<dbReference type="PANTHER" id="PTHR30086">
    <property type="entry name" value="ARGININE EXPORTER PROTEIN ARGO"/>
    <property type="match status" value="1"/>
</dbReference>
<evidence type="ECO:0000256" key="2">
    <source>
        <dbReference type="ARBA" id="ARBA00022475"/>
    </source>
</evidence>
<dbReference type="GO" id="GO:0015171">
    <property type="term" value="F:amino acid transmembrane transporter activity"/>
    <property type="evidence" value="ECO:0007669"/>
    <property type="project" value="TreeGrafter"/>
</dbReference>
<evidence type="ECO:0000313" key="6">
    <source>
        <dbReference type="EMBL" id="QBP11354.1"/>
    </source>
</evidence>
<evidence type="ECO:0000256" key="4">
    <source>
        <dbReference type="ARBA" id="ARBA00022989"/>
    </source>
</evidence>
<dbReference type="InterPro" id="IPR001123">
    <property type="entry name" value="LeuE-type"/>
</dbReference>
<evidence type="ECO:0000256" key="3">
    <source>
        <dbReference type="ARBA" id="ARBA00022692"/>
    </source>
</evidence>
<evidence type="ECO:0000256" key="5">
    <source>
        <dbReference type="ARBA" id="ARBA00023136"/>
    </source>
</evidence>
<protein>
    <submittedName>
        <fullName evidence="6">LysE family translocator</fullName>
    </submittedName>
</protein>
<keyword evidence="3" id="KW-0812">Transmembrane</keyword>
<dbReference type="OrthoDB" id="9804822at2"/>
<dbReference type="OMA" id="RWLNRLC"/>
<evidence type="ECO:0000256" key="1">
    <source>
        <dbReference type="ARBA" id="ARBA00004651"/>
    </source>
</evidence>
<name>A0A2L0XB57_9BURK</name>
<proteinExistence type="predicted"/>